<gene>
    <name evidence="1" type="ORF">DXA38_02110</name>
</gene>
<evidence type="ECO:0000313" key="2">
    <source>
        <dbReference type="Proteomes" id="UP000260025"/>
    </source>
</evidence>
<organism evidence="1 2">
    <name type="scientific">Clostridium innocuum</name>
    <dbReference type="NCBI Taxonomy" id="1522"/>
    <lineage>
        <taxon>Bacteria</taxon>
        <taxon>Bacillati</taxon>
        <taxon>Bacillota</taxon>
        <taxon>Clostridia</taxon>
        <taxon>Eubacteriales</taxon>
        <taxon>Clostridiaceae</taxon>
        <taxon>Clostridium</taxon>
    </lineage>
</organism>
<sequence>MKKSPAQGSIRMQEGLSIIVTKRSRGIAYIFSRFESEQDSYYKPFDPFAEYKKRSSLFYGCNEKAPCFVYVISYAFVFCRCLIFRQLFCMLDSICSFT</sequence>
<name>A0A3E2W2V4_CLOIN</name>
<protein>
    <submittedName>
        <fullName evidence="1">Uncharacterized protein</fullName>
    </submittedName>
</protein>
<evidence type="ECO:0000313" key="1">
    <source>
        <dbReference type="EMBL" id="RGC18514.1"/>
    </source>
</evidence>
<dbReference type="Proteomes" id="UP000260025">
    <property type="component" value="Unassembled WGS sequence"/>
</dbReference>
<dbReference type="EMBL" id="QVEV01000002">
    <property type="protein sequence ID" value="RGC18514.1"/>
    <property type="molecule type" value="Genomic_DNA"/>
</dbReference>
<reference evidence="1 2" key="1">
    <citation type="submission" date="2018-08" db="EMBL/GenBank/DDBJ databases">
        <title>A genome reference for cultivated species of the human gut microbiota.</title>
        <authorList>
            <person name="Zou Y."/>
            <person name="Xue W."/>
            <person name="Luo G."/>
        </authorList>
    </citation>
    <scope>NUCLEOTIDE SEQUENCE [LARGE SCALE GENOMIC DNA]</scope>
    <source>
        <strain evidence="1 2">OF01-2LB</strain>
    </source>
</reference>
<comment type="caution">
    <text evidence="1">The sequence shown here is derived from an EMBL/GenBank/DDBJ whole genome shotgun (WGS) entry which is preliminary data.</text>
</comment>
<dbReference type="AlphaFoldDB" id="A0A3E2W2V4"/>
<proteinExistence type="predicted"/>
<accession>A0A3E2W2V4</accession>